<dbReference type="Pfam" id="PF11153">
    <property type="entry name" value="DUF2931"/>
    <property type="match status" value="1"/>
</dbReference>
<dbReference type="AlphaFoldDB" id="A0A3B1A376"/>
<dbReference type="InterPro" id="IPR021326">
    <property type="entry name" value="DUF2931"/>
</dbReference>
<accession>A0A3B1A376</accession>
<evidence type="ECO:0000313" key="1">
    <source>
        <dbReference type="EMBL" id="VAW87346.1"/>
    </source>
</evidence>
<gene>
    <name evidence="1" type="ORF">MNBD_GAMMA18-281</name>
</gene>
<organism evidence="1">
    <name type="scientific">hydrothermal vent metagenome</name>
    <dbReference type="NCBI Taxonomy" id="652676"/>
    <lineage>
        <taxon>unclassified sequences</taxon>
        <taxon>metagenomes</taxon>
        <taxon>ecological metagenomes</taxon>
    </lineage>
</organism>
<dbReference type="EMBL" id="UOFP01000180">
    <property type="protein sequence ID" value="VAW87346.1"/>
    <property type="molecule type" value="Genomic_DNA"/>
</dbReference>
<protein>
    <recommendedName>
        <fullName evidence="2">DUF2931 family protein</fullName>
    </recommendedName>
</protein>
<evidence type="ECO:0008006" key="2">
    <source>
        <dbReference type="Google" id="ProtNLM"/>
    </source>
</evidence>
<proteinExistence type="predicted"/>
<sequence>MAGNALSRRCLLFTLLMVLTTHATTGVAAEMTKFEWKATESGPRYYPMEIISGNLEYHDGSGATYVPNGSLLNHGWGKGVSSHVIGDGININPLPNRLTISFFSYTDNQFYRGDFELPYEKILGLFQAGFYSPNQEGEISYRKIVVGVAPGGVVAVWLWGIEKNTEVFFGQAEKVDIPWSRFLNETHISREEFVQKVIKGSLETPERIEALRKNGVPVGLWERYRTRYPWQPFFTGMKLMKDAGIQEIHYFNGERDYFHFPLSKEIAESRRAVPSFMRVYWDNPNGRNQAFLLNFDEAEIISAFQTLGKSGLPITFEFSMRRDEDGVRRLHFIVHTEKERVILKKTALKAFGAKDK</sequence>
<reference evidence="1" key="1">
    <citation type="submission" date="2018-06" db="EMBL/GenBank/DDBJ databases">
        <authorList>
            <person name="Zhirakovskaya E."/>
        </authorList>
    </citation>
    <scope>NUCLEOTIDE SEQUENCE</scope>
</reference>
<name>A0A3B1A376_9ZZZZ</name>